<evidence type="ECO:0000256" key="1">
    <source>
        <dbReference type="SAM" id="MobiDB-lite"/>
    </source>
</evidence>
<protein>
    <submittedName>
        <fullName evidence="2">Uncharacterized protein</fullName>
    </submittedName>
</protein>
<feature type="compositionally biased region" description="Basic residues" evidence="1">
    <location>
        <begin position="210"/>
        <end position="220"/>
    </location>
</feature>
<gene>
    <name evidence="2" type="ORF">C0Q70_12075</name>
</gene>
<evidence type="ECO:0000313" key="2">
    <source>
        <dbReference type="EMBL" id="PVD26927.1"/>
    </source>
</evidence>
<dbReference type="EMBL" id="PZQS01000007">
    <property type="protein sequence ID" value="PVD26927.1"/>
    <property type="molecule type" value="Genomic_DNA"/>
</dbReference>
<dbReference type="AlphaFoldDB" id="A0A2T7P0H0"/>
<sequence length="220" mass="24745">MIYRKGAEDSRTGPWVCCSQAWTRDNLQDVKSPLWVRSALNLPNYFRSSSRDTSERVSAAEARGSRGLLVIHGPCLRVSSPLESETWQCRALQKSNLMLLSGQEQQGRALCERERSPIRSPVRCTRDTLSTLKNHHPCPIPIASSRALKARGADSRRSPSGKRSAVSRMAMRLAARLASTSSCSSLCLSEEMMTLQNEGKVQQRREGDKHRPHKRWTQDK</sequence>
<name>A0A2T7P0H0_POMCA</name>
<dbReference type="Proteomes" id="UP000245119">
    <property type="component" value="Linkage Group LG7"/>
</dbReference>
<feature type="region of interest" description="Disordered" evidence="1">
    <location>
        <begin position="147"/>
        <end position="166"/>
    </location>
</feature>
<accession>A0A2T7P0H0</accession>
<organism evidence="2 3">
    <name type="scientific">Pomacea canaliculata</name>
    <name type="common">Golden apple snail</name>
    <dbReference type="NCBI Taxonomy" id="400727"/>
    <lineage>
        <taxon>Eukaryota</taxon>
        <taxon>Metazoa</taxon>
        <taxon>Spiralia</taxon>
        <taxon>Lophotrochozoa</taxon>
        <taxon>Mollusca</taxon>
        <taxon>Gastropoda</taxon>
        <taxon>Caenogastropoda</taxon>
        <taxon>Architaenioglossa</taxon>
        <taxon>Ampullarioidea</taxon>
        <taxon>Ampullariidae</taxon>
        <taxon>Pomacea</taxon>
    </lineage>
</organism>
<proteinExistence type="predicted"/>
<evidence type="ECO:0000313" key="3">
    <source>
        <dbReference type="Proteomes" id="UP000245119"/>
    </source>
</evidence>
<comment type="caution">
    <text evidence="2">The sequence shown here is derived from an EMBL/GenBank/DDBJ whole genome shotgun (WGS) entry which is preliminary data.</text>
</comment>
<feature type="region of interest" description="Disordered" evidence="1">
    <location>
        <begin position="196"/>
        <end position="220"/>
    </location>
</feature>
<reference evidence="2 3" key="1">
    <citation type="submission" date="2018-04" db="EMBL/GenBank/DDBJ databases">
        <title>The genome of golden apple snail Pomacea canaliculata provides insight into stress tolerance and invasive adaptation.</title>
        <authorList>
            <person name="Liu C."/>
            <person name="Liu B."/>
            <person name="Ren Y."/>
            <person name="Zhang Y."/>
            <person name="Wang H."/>
            <person name="Li S."/>
            <person name="Jiang F."/>
            <person name="Yin L."/>
            <person name="Zhang G."/>
            <person name="Qian W."/>
            <person name="Fan W."/>
        </authorList>
    </citation>
    <scope>NUCLEOTIDE SEQUENCE [LARGE SCALE GENOMIC DNA]</scope>
    <source>
        <strain evidence="2">SZHN2017</strain>
        <tissue evidence="2">Muscle</tissue>
    </source>
</reference>
<keyword evidence="3" id="KW-1185">Reference proteome</keyword>